<sequence>MAAVKRPLLWSTNGMCRVPNYHQSGSGCLSASECLFPDQRANHQAEVISGEFEFLPAGDSVRPQTRLPRLTVTCKPGGLGKIQIEPAASQACVQ</sequence>
<dbReference type="GeneID" id="37219198"/>
<dbReference type="RefSeq" id="XP_025571188.1">
    <property type="nucleotide sequence ID" value="XM_025714333.1"/>
</dbReference>
<organism evidence="1 2">
    <name type="scientific">Aspergillus ibericus CBS 121593</name>
    <dbReference type="NCBI Taxonomy" id="1448316"/>
    <lineage>
        <taxon>Eukaryota</taxon>
        <taxon>Fungi</taxon>
        <taxon>Dikarya</taxon>
        <taxon>Ascomycota</taxon>
        <taxon>Pezizomycotina</taxon>
        <taxon>Eurotiomycetes</taxon>
        <taxon>Eurotiomycetidae</taxon>
        <taxon>Eurotiales</taxon>
        <taxon>Aspergillaceae</taxon>
        <taxon>Aspergillus</taxon>
        <taxon>Aspergillus subgen. Circumdati</taxon>
    </lineage>
</organism>
<dbReference type="EMBL" id="KZ824469">
    <property type="protein sequence ID" value="RAK96860.1"/>
    <property type="molecule type" value="Genomic_DNA"/>
</dbReference>
<dbReference type="AlphaFoldDB" id="A0A395GMW9"/>
<name>A0A395GMW9_9EURO</name>
<protein>
    <submittedName>
        <fullName evidence="1">Uncharacterized protein</fullName>
    </submittedName>
</protein>
<reference evidence="1 2" key="1">
    <citation type="submission" date="2018-02" db="EMBL/GenBank/DDBJ databases">
        <title>The genomes of Aspergillus section Nigri reveals drivers in fungal speciation.</title>
        <authorList>
            <consortium name="DOE Joint Genome Institute"/>
            <person name="Vesth T.C."/>
            <person name="Nybo J."/>
            <person name="Theobald S."/>
            <person name="Brandl J."/>
            <person name="Frisvad J.C."/>
            <person name="Nielsen K.F."/>
            <person name="Lyhne E.K."/>
            <person name="Kogle M.E."/>
            <person name="Kuo A."/>
            <person name="Riley R."/>
            <person name="Clum A."/>
            <person name="Nolan M."/>
            <person name="Lipzen A."/>
            <person name="Salamov A."/>
            <person name="Henrissat B."/>
            <person name="Wiebenga A."/>
            <person name="De vries R.P."/>
            <person name="Grigoriev I.V."/>
            <person name="Mortensen U.H."/>
            <person name="Andersen M.R."/>
            <person name="Baker S.E."/>
        </authorList>
    </citation>
    <scope>NUCLEOTIDE SEQUENCE [LARGE SCALE GENOMIC DNA]</scope>
    <source>
        <strain evidence="1 2">CBS 121593</strain>
    </source>
</reference>
<keyword evidence="2" id="KW-1185">Reference proteome</keyword>
<evidence type="ECO:0000313" key="2">
    <source>
        <dbReference type="Proteomes" id="UP000249402"/>
    </source>
</evidence>
<dbReference type="Proteomes" id="UP000249402">
    <property type="component" value="Unassembled WGS sequence"/>
</dbReference>
<proteinExistence type="predicted"/>
<dbReference type="VEuPathDB" id="FungiDB:BO80DRAFT_213728"/>
<accession>A0A395GMW9</accession>
<gene>
    <name evidence="1" type="ORF">BO80DRAFT_213728</name>
</gene>
<dbReference type="PROSITE" id="PS51257">
    <property type="entry name" value="PROKAR_LIPOPROTEIN"/>
    <property type="match status" value="1"/>
</dbReference>
<evidence type="ECO:0000313" key="1">
    <source>
        <dbReference type="EMBL" id="RAK96860.1"/>
    </source>
</evidence>